<dbReference type="Gene3D" id="3.40.630.30">
    <property type="match status" value="1"/>
</dbReference>
<dbReference type="OrthoDB" id="9782266at2"/>
<reference evidence="2 3" key="1">
    <citation type="journal article" date="2015" name="Genome Announc.">
        <title>Expanding the biotechnology potential of lactobacilli through comparative genomics of 213 strains and associated genera.</title>
        <authorList>
            <person name="Sun Z."/>
            <person name="Harris H.M."/>
            <person name="McCann A."/>
            <person name="Guo C."/>
            <person name="Argimon S."/>
            <person name="Zhang W."/>
            <person name="Yang X."/>
            <person name="Jeffery I.B."/>
            <person name="Cooney J.C."/>
            <person name="Kagawa T.F."/>
            <person name="Liu W."/>
            <person name="Song Y."/>
            <person name="Salvetti E."/>
            <person name="Wrobel A."/>
            <person name="Rasinkangas P."/>
            <person name="Parkhill J."/>
            <person name="Rea M.C."/>
            <person name="O'Sullivan O."/>
            <person name="Ritari J."/>
            <person name="Douillard F.P."/>
            <person name="Paul Ross R."/>
            <person name="Yang R."/>
            <person name="Briner A.E."/>
            <person name="Felis G.E."/>
            <person name="de Vos W.M."/>
            <person name="Barrangou R."/>
            <person name="Klaenhammer T.R."/>
            <person name="Caufield P.W."/>
            <person name="Cui Y."/>
            <person name="Zhang H."/>
            <person name="O'Toole P.W."/>
        </authorList>
    </citation>
    <scope>NUCLEOTIDE SEQUENCE [LARGE SCALE GENOMIC DNA]</scope>
    <source>
        <strain evidence="2 3">DSM 19909</strain>
    </source>
</reference>
<sequence>METLATQLEAQLDYEVRPLTHQDEDQIYALQKQHQAYFDLFLDHRLTKQEAVRDLDEVASDATPAQKNYLGLFDHGQLIATLDLTIDYPLPQLVWLGQYFVDAEHLSEADQRAIMATVLTTLKALTAVQVQLLVLKADQAGRDFYEAVGFQAISETRTRINGQFVDAIVYQRAL</sequence>
<evidence type="ECO:0000259" key="1">
    <source>
        <dbReference type="PROSITE" id="PS51186"/>
    </source>
</evidence>
<comment type="caution">
    <text evidence="2">The sequence shown here is derived from an EMBL/GenBank/DDBJ whole genome shotgun (WGS) entry which is preliminary data.</text>
</comment>
<organism evidence="2 3">
    <name type="scientific">Secundilactobacillus odoratitofui DSM 19909 = JCM 15043</name>
    <dbReference type="NCBI Taxonomy" id="1423776"/>
    <lineage>
        <taxon>Bacteria</taxon>
        <taxon>Bacillati</taxon>
        <taxon>Bacillota</taxon>
        <taxon>Bacilli</taxon>
        <taxon>Lactobacillales</taxon>
        <taxon>Lactobacillaceae</taxon>
        <taxon>Secundilactobacillus</taxon>
    </lineage>
</organism>
<accession>A0A0R1LW14</accession>
<dbReference type="InterPro" id="IPR000182">
    <property type="entry name" value="GNAT_dom"/>
</dbReference>
<name>A0A0R1LW14_9LACO</name>
<dbReference type="GO" id="GO:0016747">
    <property type="term" value="F:acyltransferase activity, transferring groups other than amino-acyl groups"/>
    <property type="evidence" value="ECO:0007669"/>
    <property type="project" value="InterPro"/>
</dbReference>
<keyword evidence="3" id="KW-1185">Reference proteome</keyword>
<dbReference type="InterPro" id="IPR016181">
    <property type="entry name" value="Acyl_CoA_acyltransferase"/>
</dbReference>
<evidence type="ECO:0000313" key="3">
    <source>
        <dbReference type="Proteomes" id="UP000051160"/>
    </source>
</evidence>
<dbReference type="Proteomes" id="UP000051160">
    <property type="component" value="Unassembled WGS sequence"/>
</dbReference>
<proteinExistence type="predicted"/>
<dbReference type="EMBL" id="AZEE01000001">
    <property type="protein sequence ID" value="KRK99894.1"/>
    <property type="molecule type" value="Genomic_DNA"/>
</dbReference>
<dbReference type="PROSITE" id="PS51186">
    <property type="entry name" value="GNAT"/>
    <property type="match status" value="1"/>
</dbReference>
<feature type="domain" description="N-acetyltransferase" evidence="1">
    <location>
        <begin position="14"/>
        <end position="174"/>
    </location>
</feature>
<dbReference type="PATRIC" id="fig|1423776.4.peg.16"/>
<dbReference type="RefSeq" id="WP_054702038.1">
    <property type="nucleotide sequence ID" value="NZ_AZEE01000001.1"/>
</dbReference>
<dbReference type="AlphaFoldDB" id="A0A0R1LW14"/>
<gene>
    <name evidence="2" type="ORF">FD04_GL000017</name>
</gene>
<dbReference type="STRING" id="1423776.FD04_GL000017"/>
<protein>
    <recommendedName>
        <fullName evidence="1">N-acetyltransferase domain-containing protein</fullName>
    </recommendedName>
</protein>
<evidence type="ECO:0000313" key="2">
    <source>
        <dbReference type="EMBL" id="KRK99894.1"/>
    </source>
</evidence>
<dbReference type="SUPFAM" id="SSF55729">
    <property type="entry name" value="Acyl-CoA N-acyltransferases (Nat)"/>
    <property type="match status" value="1"/>
</dbReference>